<dbReference type="Pfam" id="PF20373">
    <property type="entry name" value="DUF6668"/>
    <property type="match status" value="1"/>
</dbReference>
<dbReference type="EMBL" id="BJNZ01000027">
    <property type="protein sequence ID" value="GED11342.1"/>
    <property type="molecule type" value="Genomic_DNA"/>
</dbReference>
<reference evidence="1 2" key="1">
    <citation type="submission" date="2019-06" db="EMBL/GenBank/DDBJ databases">
        <title>Whole genome shotgun sequence of Cellulosimicrobium cellulans NBRC 15516.</title>
        <authorList>
            <person name="Hosoyama A."/>
            <person name="Uohara A."/>
            <person name="Ohji S."/>
            <person name="Ichikawa N."/>
        </authorList>
    </citation>
    <scope>NUCLEOTIDE SEQUENCE [LARGE SCALE GENOMIC DNA]</scope>
    <source>
        <strain evidence="1 2">NBRC 15516</strain>
    </source>
</reference>
<dbReference type="AlphaFoldDB" id="A0A4Y4E155"/>
<evidence type="ECO:0000313" key="2">
    <source>
        <dbReference type="Proteomes" id="UP000316659"/>
    </source>
</evidence>
<accession>A0A4Y4E155</accession>
<evidence type="ECO:0000313" key="1">
    <source>
        <dbReference type="EMBL" id="GED11342.1"/>
    </source>
</evidence>
<organism evidence="1 2">
    <name type="scientific">Cellulosimicrobium cellulans</name>
    <name type="common">Arthrobacter luteus</name>
    <dbReference type="NCBI Taxonomy" id="1710"/>
    <lineage>
        <taxon>Bacteria</taxon>
        <taxon>Bacillati</taxon>
        <taxon>Actinomycetota</taxon>
        <taxon>Actinomycetes</taxon>
        <taxon>Micrococcales</taxon>
        <taxon>Promicromonosporaceae</taxon>
        <taxon>Cellulosimicrobium</taxon>
    </lineage>
</organism>
<proteinExistence type="predicted"/>
<dbReference type="InterPro" id="IPR046609">
    <property type="entry name" value="DUF6668"/>
</dbReference>
<protein>
    <submittedName>
        <fullName evidence="1">Uncharacterized protein</fullName>
    </submittedName>
</protein>
<dbReference type="Proteomes" id="UP000316659">
    <property type="component" value="Unassembled WGS sequence"/>
</dbReference>
<sequence>MIRRKRAPATPAPQNPFVASTTAPAVALQEEVSGDALWDDALSLTGPARPESAPHVDVSSERPWPVVETAERPTVCVMGLHGGAGASTVTALLGPDALDVGRAWPVASGWERPLPTLAVVAVARTNRAGLEAADRFARLWAAETLRASRLVGLVLVDDAPRLTVAQRSAARRLGRMTPHGWHLPWMEAWRVEPVNLSSSPLRVRQVIKNVRALARETERDEA</sequence>
<name>A0A4Y4E155_CELCE</name>
<gene>
    <name evidence="1" type="ORF">CCE02nite_33410</name>
</gene>
<comment type="caution">
    <text evidence="1">The sequence shown here is derived from an EMBL/GenBank/DDBJ whole genome shotgun (WGS) entry which is preliminary data.</text>
</comment>